<protein>
    <submittedName>
        <fullName evidence="1">Uncharacterized protein</fullName>
    </submittedName>
</protein>
<dbReference type="RefSeq" id="YP_009842752.1">
    <property type="nucleotide sequence ID" value="NC_048743.1"/>
</dbReference>
<dbReference type="EMBL" id="MK279909">
    <property type="protein sequence ID" value="AZS12590.1"/>
    <property type="molecule type" value="Genomic_DNA"/>
</dbReference>
<gene>
    <name evidence="1" type="primary">54</name>
    <name evidence="1" type="ORF">SEA_DRLUPO_54</name>
</gene>
<keyword evidence="2" id="KW-1185">Reference proteome</keyword>
<accession>A0A3S9UQM0</accession>
<dbReference type="Proteomes" id="UP000288363">
    <property type="component" value="Segment"/>
</dbReference>
<reference evidence="1 2" key="1">
    <citation type="submission" date="2018-12" db="EMBL/GenBank/DDBJ databases">
        <authorList>
            <person name="Almail A."/>
            <person name="Dorhout K.E."/>
            <person name="Johnson J."/>
            <person name="Jorgensen H.J."/>
            <person name="Tolsma S."/>
            <person name="Garlena R.A."/>
            <person name="Russell D.A."/>
            <person name="Pope W.H."/>
            <person name="Jacobs-Sera D."/>
            <person name="Hatfull G.F."/>
        </authorList>
    </citation>
    <scope>NUCLEOTIDE SEQUENCE [LARGE SCALE GENOMIC DNA]</scope>
</reference>
<organism evidence="1 2">
    <name type="scientific">Mycobacterium phage DrLupo</name>
    <dbReference type="NCBI Taxonomy" id="2499037"/>
    <lineage>
        <taxon>Viruses</taxon>
        <taxon>Duplodnaviria</taxon>
        <taxon>Heunggongvirae</taxon>
        <taxon>Uroviricota</taxon>
        <taxon>Caudoviricetes</taxon>
        <taxon>Barnyardvirus</taxon>
        <taxon>Barnyardvirus drlupo</taxon>
    </lineage>
</organism>
<dbReference type="GeneID" id="55613013"/>
<proteinExistence type="predicted"/>
<evidence type="ECO:0000313" key="2">
    <source>
        <dbReference type="Proteomes" id="UP000288363"/>
    </source>
</evidence>
<evidence type="ECO:0000313" key="1">
    <source>
        <dbReference type="EMBL" id="AZS12590.1"/>
    </source>
</evidence>
<name>A0A3S9UQM0_9CAUD</name>
<dbReference type="KEGG" id="vg:55613013"/>
<sequence>MDPDATLAELRGAIAEGDFETAATHFEALDAWLSRGGFVPHDWQHRQSPAMIVVEDKEQISALTEAFVMSDMHKLRVWIDGDRVKFKVNEHSWSPPMGRIQEPY</sequence>